<name>A0A448ZMZ8_9STRA</name>
<dbReference type="InterPro" id="IPR005151">
    <property type="entry name" value="Tail-specific_protease"/>
</dbReference>
<keyword evidence="2" id="KW-0645">Protease</keyword>
<evidence type="ECO:0000313" key="7">
    <source>
        <dbReference type="EMBL" id="VEU43412.1"/>
    </source>
</evidence>
<evidence type="ECO:0000256" key="1">
    <source>
        <dbReference type="ARBA" id="ARBA00009179"/>
    </source>
</evidence>
<comment type="similarity">
    <text evidence="1">Belongs to the peptidase S41A family.</text>
</comment>
<keyword evidence="3" id="KW-0378">Hydrolase</keyword>
<dbReference type="GO" id="GO:0004175">
    <property type="term" value="F:endopeptidase activity"/>
    <property type="evidence" value="ECO:0007669"/>
    <property type="project" value="TreeGrafter"/>
</dbReference>
<dbReference type="InterPro" id="IPR004447">
    <property type="entry name" value="Peptidase_S41A"/>
</dbReference>
<evidence type="ECO:0000256" key="2">
    <source>
        <dbReference type="ARBA" id="ARBA00022670"/>
    </source>
</evidence>
<accession>A0A448ZMZ8</accession>
<dbReference type="Pfam" id="PF03572">
    <property type="entry name" value="Peptidase_S41"/>
    <property type="match status" value="1"/>
</dbReference>
<dbReference type="Gene3D" id="3.90.226.10">
    <property type="entry name" value="2-enoyl-CoA Hydratase, Chain A, domain 1"/>
    <property type="match status" value="1"/>
</dbReference>
<evidence type="ECO:0000313" key="8">
    <source>
        <dbReference type="Proteomes" id="UP000291116"/>
    </source>
</evidence>
<evidence type="ECO:0000256" key="5">
    <source>
        <dbReference type="SAM" id="SignalP"/>
    </source>
</evidence>
<evidence type="ECO:0000256" key="4">
    <source>
        <dbReference type="ARBA" id="ARBA00022825"/>
    </source>
</evidence>
<dbReference type="Gene3D" id="2.30.42.10">
    <property type="match status" value="1"/>
</dbReference>
<dbReference type="SUPFAM" id="SSF52096">
    <property type="entry name" value="ClpP/crotonase"/>
    <property type="match status" value="1"/>
</dbReference>
<dbReference type="GO" id="GO:0008236">
    <property type="term" value="F:serine-type peptidase activity"/>
    <property type="evidence" value="ECO:0007669"/>
    <property type="project" value="UniProtKB-KW"/>
</dbReference>
<gene>
    <name evidence="7" type="ORF">PSNMU_V1.4_AUG-EV-PASAV3_0104340</name>
</gene>
<reference evidence="7 8" key="1">
    <citation type="submission" date="2019-01" db="EMBL/GenBank/DDBJ databases">
        <authorList>
            <person name="Ferrante I. M."/>
        </authorList>
    </citation>
    <scope>NUCLEOTIDE SEQUENCE [LARGE SCALE GENOMIC DNA]</scope>
    <source>
        <strain evidence="7 8">B856</strain>
    </source>
</reference>
<keyword evidence="5" id="KW-0732">Signal</keyword>
<dbReference type="OrthoDB" id="43580at2759"/>
<feature type="chain" id="PRO_5019127497" description="PDZ domain-containing protein" evidence="5">
    <location>
        <begin position="32"/>
        <end position="495"/>
    </location>
</feature>
<dbReference type="AlphaFoldDB" id="A0A448ZMZ8"/>
<evidence type="ECO:0000256" key="3">
    <source>
        <dbReference type="ARBA" id="ARBA00022801"/>
    </source>
</evidence>
<dbReference type="SUPFAM" id="SSF50156">
    <property type="entry name" value="PDZ domain-like"/>
    <property type="match status" value="1"/>
</dbReference>
<proteinExistence type="inferred from homology"/>
<dbReference type="SMART" id="SM00245">
    <property type="entry name" value="TSPc"/>
    <property type="match status" value="1"/>
</dbReference>
<dbReference type="InterPro" id="IPR029045">
    <property type="entry name" value="ClpP/crotonase-like_dom_sf"/>
</dbReference>
<dbReference type="PROSITE" id="PS50106">
    <property type="entry name" value="PDZ"/>
    <property type="match status" value="1"/>
</dbReference>
<feature type="domain" description="PDZ" evidence="6">
    <location>
        <begin position="146"/>
        <end position="202"/>
    </location>
</feature>
<dbReference type="GO" id="GO:0006508">
    <property type="term" value="P:proteolysis"/>
    <property type="evidence" value="ECO:0007669"/>
    <property type="project" value="UniProtKB-KW"/>
</dbReference>
<dbReference type="SMART" id="SM00228">
    <property type="entry name" value="PDZ"/>
    <property type="match status" value="1"/>
</dbReference>
<evidence type="ECO:0000259" key="6">
    <source>
        <dbReference type="PROSITE" id="PS50106"/>
    </source>
</evidence>
<dbReference type="Gene3D" id="3.30.750.44">
    <property type="match status" value="1"/>
</dbReference>
<dbReference type="NCBIfam" id="TIGR00225">
    <property type="entry name" value="prc"/>
    <property type="match status" value="1"/>
</dbReference>
<dbReference type="InterPro" id="IPR036034">
    <property type="entry name" value="PDZ_sf"/>
</dbReference>
<dbReference type="Proteomes" id="UP000291116">
    <property type="component" value="Unassembled WGS sequence"/>
</dbReference>
<dbReference type="PANTHER" id="PTHR32060">
    <property type="entry name" value="TAIL-SPECIFIC PROTEASE"/>
    <property type="match status" value="1"/>
</dbReference>
<protein>
    <recommendedName>
        <fullName evidence="6">PDZ domain-containing protein</fullName>
    </recommendedName>
</protein>
<keyword evidence="8" id="KW-1185">Reference proteome</keyword>
<feature type="signal peptide" evidence="5">
    <location>
        <begin position="1"/>
        <end position="31"/>
    </location>
</feature>
<dbReference type="PANTHER" id="PTHR32060:SF22">
    <property type="entry name" value="CARBOXYL-TERMINAL-PROCESSING PEPTIDASE 3, CHLOROPLASTIC"/>
    <property type="match status" value="1"/>
</dbReference>
<keyword evidence="4" id="KW-0720">Serine protease</keyword>
<dbReference type="InterPro" id="IPR001478">
    <property type="entry name" value="PDZ"/>
</dbReference>
<dbReference type="EMBL" id="CAACVS010000544">
    <property type="protein sequence ID" value="VEU43412.1"/>
    <property type="molecule type" value="Genomic_DNA"/>
</dbReference>
<dbReference type="CDD" id="cd07560">
    <property type="entry name" value="Peptidase_S41_CPP"/>
    <property type="match status" value="1"/>
</dbReference>
<organism evidence="7 8">
    <name type="scientific">Pseudo-nitzschia multistriata</name>
    <dbReference type="NCBI Taxonomy" id="183589"/>
    <lineage>
        <taxon>Eukaryota</taxon>
        <taxon>Sar</taxon>
        <taxon>Stramenopiles</taxon>
        <taxon>Ochrophyta</taxon>
        <taxon>Bacillariophyta</taxon>
        <taxon>Bacillariophyceae</taxon>
        <taxon>Bacillariophycidae</taxon>
        <taxon>Bacillariales</taxon>
        <taxon>Bacillariaceae</taxon>
        <taxon>Pseudo-nitzschia</taxon>
    </lineage>
</organism>
<sequence length="495" mass="53425">MSCLVATMTAASVVLFSSSTAMMAPALPAFADTTDTDFTIVATTTSEKEQESMLLKGVSQKEIARRAAEQRNGDFSSSVIDEVWTLLSNYYIDQSFNSQDWNKVREKVESKGVKVNFNDNKSMKIVTEMVQSLGDKYTRVLDKDQYAAIQKFDLIGVGVTLMPNSQKDIIIGAPPIAGSASDKAGLKMGDYVTAVNGIPTRGRNAFDIIDQIGENPNAKQVSFSILRDKGPSTIDSIGNPQSADNFVVTLERQTMEVKDPVQFKISETRSDGTKVGYVRVSEFNSLVNSSLQHALSELNKEGANAYVMDLRGNTGGAFQSAIEISGLFLRDRVATYVVDSNQVELPFRTPKLQDLSIDPETPMVVWIDGLSASASEVLAGSLHDNCRAVTMGDKSFGKGLIQAVYGLKNGAGLVVTVAKYITPSGSEIQGLGITPDVLPLGKNMPAPVYVPVLSTDTSKIDWRDVRERLSSKFCSVPEDRVPAKTPTGAVAEAAL</sequence>